<evidence type="ECO:0000313" key="1">
    <source>
        <dbReference type="EMBL" id="REC70018.1"/>
    </source>
</evidence>
<accession>A0A3D9CWK0</accession>
<dbReference type="Proteomes" id="UP000256326">
    <property type="component" value="Unassembled WGS sequence"/>
</dbReference>
<organism evidence="1 2">
    <name type="scientific">Epilithonimonas hispanica</name>
    <dbReference type="NCBI Taxonomy" id="358687"/>
    <lineage>
        <taxon>Bacteria</taxon>
        <taxon>Pseudomonadati</taxon>
        <taxon>Bacteroidota</taxon>
        <taxon>Flavobacteriia</taxon>
        <taxon>Flavobacteriales</taxon>
        <taxon>Weeksellaceae</taxon>
        <taxon>Chryseobacterium group</taxon>
        <taxon>Epilithonimonas</taxon>
    </lineage>
</organism>
<reference evidence="1 2" key="1">
    <citation type="journal article" date="2006" name="Int. J. Syst. Evol. Microbiol.">
        <title>Chryseobacterium hispanicum sp. nov., isolated from the drinking water distribution system of Sevilla, Spain.</title>
        <authorList>
            <person name="Gallego V."/>
            <person name="Garcia M.T."/>
            <person name="Ventosa A."/>
        </authorList>
    </citation>
    <scope>NUCLEOTIDE SEQUENCE [LARGE SCALE GENOMIC DNA]</scope>
    <source>
        <strain evidence="1 2">KCTC 22104</strain>
    </source>
</reference>
<dbReference type="RefSeq" id="WP_116035395.1">
    <property type="nucleotide sequence ID" value="NZ_JBHLVV010000110.1"/>
</dbReference>
<dbReference type="EMBL" id="QNUG01000021">
    <property type="protein sequence ID" value="REC70018.1"/>
    <property type="molecule type" value="Genomic_DNA"/>
</dbReference>
<dbReference type="AlphaFoldDB" id="A0A3D9CWK0"/>
<protein>
    <submittedName>
        <fullName evidence="1">Uncharacterized protein</fullName>
    </submittedName>
</protein>
<evidence type="ECO:0000313" key="2">
    <source>
        <dbReference type="Proteomes" id="UP000256326"/>
    </source>
</evidence>
<dbReference type="OrthoDB" id="1264607at2"/>
<gene>
    <name evidence="1" type="ORF">DRF58_10890</name>
</gene>
<comment type="caution">
    <text evidence="1">The sequence shown here is derived from an EMBL/GenBank/DDBJ whole genome shotgun (WGS) entry which is preliminary data.</text>
</comment>
<keyword evidence="2" id="KW-1185">Reference proteome</keyword>
<sequence length="101" mass="12013">MIYQHGGIALNLFRLKAIKKQVTGRDGYLIFEFHNMVRVSETSHNSNVWEENSYENAPVSQYYDNLADLELYYEEWVNTWSLWTEFVVNLEMPIDFEPNSL</sequence>
<proteinExistence type="predicted"/>
<name>A0A3D9CWK0_9FLAO</name>